<dbReference type="RefSeq" id="WP_273738678.1">
    <property type="nucleotide sequence ID" value="NZ_JAQIVI010000171.1"/>
</dbReference>
<keyword evidence="2" id="KW-1185">Reference proteome</keyword>
<dbReference type="Proteomes" id="UP001596383">
    <property type="component" value="Unassembled WGS sequence"/>
</dbReference>
<comment type="caution">
    <text evidence="1">The sequence shown here is derived from an EMBL/GenBank/DDBJ whole genome shotgun (WGS) entry which is preliminary data.</text>
</comment>
<accession>A0ABD5SPY1</accession>
<protein>
    <submittedName>
        <fullName evidence="1">Uncharacterized protein</fullName>
    </submittedName>
</protein>
<dbReference type="AlphaFoldDB" id="A0ABD5SPY1"/>
<sequence length="71" mass="7818">MVKRHVERVCVSVVDAHLDDVRLTEGEVVAVDHVYAVALVGPVDVARVNVPTEVATAGQRGERERSRRTLE</sequence>
<proteinExistence type="predicted"/>
<name>A0ABD5SPY1_9EURY</name>
<evidence type="ECO:0000313" key="1">
    <source>
        <dbReference type="EMBL" id="MFC6765657.1"/>
    </source>
</evidence>
<reference evidence="1 2" key="1">
    <citation type="journal article" date="2019" name="Int. J. Syst. Evol. Microbiol.">
        <title>The Global Catalogue of Microorganisms (GCM) 10K type strain sequencing project: providing services to taxonomists for standard genome sequencing and annotation.</title>
        <authorList>
            <consortium name="The Broad Institute Genomics Platform"/>
            <consortium name="The Broad Institute Genome Sequencing Center for Infectious Disease"/>
            <person name="Wu L."/>
            <person name="Ma J."/>
        </authorList>
    </citation>
    <scope>NUCLEOTIDE SEQUENCE [LARGE SCALE GENOMIC DNA]</scope>
    <source>
        <strain evidence="1 2">LMG 29247</strain>
    </source>
</reference>
<dbReference type="EMBL" id="JBHSWV010000171">
    <property type="protein sequence ID" value="MFC6765657.1"/>
    <property type="molecule type" value="Genomic_DNA"/>
</dbReference>
<gene>
    <name evidence="1" type="ORF">ACFQE6_11860</name>
</gene>
<organism evidence="1 2">
    <name type="scientific">Natrinema soli</name>
    <dbReference type="NCBI Taxonomy" id="1930624"/>
    <lineage>
        <taxon>Archaea</taxon>
        <taxon>Methanobacteriati</taxon>
        <taxon>Methanobacteriota</taxon>
        <taxon>Stenosarchaea group</taxon>
        <taxon>Halobacteria</taxon>
        <taxon>Halobacteriales</taxon>
        <taxon>Natrialbaceae</taxon>
        <taxon>Natrinema</taxon>
    </lineage>
</organism>
<evidence type="ECO:0000313" key="2">
    <source>
        <dbReference type="Proteomes" id="UP001596383"/>
    </source>
</evidence>